<dbReference type="Pfam" id="PF00534">
    <property type="entry name" value="Glycos_transf_1"/>
    <property type="match status" value="1"/>
</dbReference>
<dbReference type="RefSeq" id="WP_095674031.1">
    <property type="nucleotide sequence ID" value="NZ_CP016773.1"/>
</dbReference>
<dbReference type="Pfam" id="PF13579">
    <property type="entry name" value="Glyco_trans_4_4"/>
    <property type="match status" value="1"/>
</dbReference>
<feature type="domain" description="Glycosyl transferase family 1" evidence="3">
    <location>
        <begin position="191"/>
        <end position="354"/>
    </location>
</feature>
<sequence>MAERIKVMQIIARMNVGGPAVIVAELMRGLDSSRFEQVLITGYCDETEADYLDEVATDIKATRIAGLGRSVSPIADLKAFIGLVQKIRTFKPDVIHTHTAKAGVLGRLASIIAGRGATRIHTFHGHLLHGYFAGWKTSLVIAIEKFLAKRTHFLVAIGNEVKNDLIHAGIGSADQYSVFFPGLPAPHTASKSELRKNLELDPATIYCTFVGRLTQIKRPDRLLDISAAMVKREVAIHFLVAGEGELFESSKARAAAENLPVTFLGWRKDIDDLFAASDIAILTSDNEGIPLTLIQAAQAGLPIVAPAVGSISDIVDNDKTGFLTSPQPGGMASALSALATDSELRNRLGSAGKAHAHEYFSLERMLRDHTEIYNRSHNK</sequence>
<dbReference type="AlphaFoldDB" id="A0A249KI21"/>
<dbReference type="KEGG" id="psuf:A1sIA56_06205"/>
<dbReference type="GO" id="GO:0016757">
    <property type="term" value="F:glycosyltransferase activity"/>
    <property type="evidence" value="ECO:0007669"/>
    <property type="project" value="UniProtKB-KW"/>
</dbReference>
<keyword evidence="6" id="KW-1185">Reference proteome</keyword>
<evidence type="ECO:0000313" key="5">
    <source>
        <dbReference type="EMBL" id="ASY16468.1"/>
    </source>
</evidence>
<gene>
    <name evidence="5" type="ORF">A1sIA56_06205</name>
</gene>
<organism evidence="5 6">
    <name type="scientific">Candidatus Planktophila sulfonica</name>
    <dbReference type="NCBI Taxonomy" id="1884904"/>
    <lineage>
        <taxon>Bacteria</taxon>
        <taxon>Bacillati</taxon>
        <taxon>Actinomycetota</taxon>
        <taxon>Actinomycetes</taxon>
        <taxon>Candidatus Nanopelagicales</taxon>
        <taxon>Candidatus Nanopelagicaceae</taxon>
        <taxon>Candidatus Planktophila</taxon>
    </lineage>
</organism>
<evidence type="ECO:0000256" key="2">
    <source>
        <dbReference type="ARBA" id="ARBA00022679"/>
    </source>
</evidence>
<evidence type="ECO:0000313" key="6">
    <source>
        <dbReference type="Proteomes" id="UP000217215"/>
    </source>
</evidence>
<evidence type="ECO:0000259" key="4">
    <source>
        <dbReference type="Pfam" id="PF13579"/>
    </source>
</evidence>
<dbReference type="InterPro" id="IPR028098">
    <property type="entry name" value="Glyco_trans_4-like_N"/>
</dbReference>
<dbReference type="Gene3D" id="3.40.50.2000">
    <property type="entry name" value="Glycogen Phosphorylase B"/>
    <property type="match status" value="2"/>
</dbReference>
<evidence type="ECO:0000256" key="1">
    <source>
        <dbReference type="ARBA" id="ARBA00022676"/>
    </source>
</evidence>
<reference evidence="5 6" key="1">
    <citation type="submission" date="2016-07" db="EMBL/GenBank/DDBJ databases">
        <title>High microdiversification within the ubiquitous acI lineage of Actinobacteria.</title>
        <authorList>
            <person name="Neuenschwander S.M."/>
            <person name="Salcher M."/>
            <person name="Ghai R."/>
            <person name="Pernthaler J."/>
        </authorList>
    </citation>
    <scope>NUCLEOTIDE SEQUENCE [LARGE SCALE GENOMIC DNA]</scope>
    <source>
        <strain evidence="5">MMS-IA-56</strain>
    </source>
</reference>
<evidence type="ECO:0000259" key="3">
    <source>
        <dbReference type="Pfam" id="PF00534"/>
    </source>
</evidence>
<protein>
    <submittedName>
        <fullName evidence="5">Glycosyltransferase</fullName>
    </submittedName>
</protein>
<dbReference type="OrthoDB" id="5136778at2"/>
<name>A0A249KI21_9ACTN</name>
<dbReference type="EMBL" id="CP016773">
    <property type="protein sequence ID" value="ASY16468.1"/>
    <property type="molecule type" value="Genomic_DNA"/>
</dbReference>
<accession>A0A249KI21</accession>
<dbReference type="InterPro" id="IPR001296">
    <property type="entry name" value="Glyco_trans_1"/>
</dbReference>
<dbReference type="SUPFAM" id="SSF53756">
    <property type="entry name" value="UDP-Glycosyltransferase/glycogen phosphorylase"/>
    <property type="match status" value="1"/>
</dbReference>
<feature type="domain" description="Glycosyltransferase subfamily 4-like N-terminal" evidence="4">
    <location>
        <begin position="17"/>
        <end position="170"/>
    </location>
</feature>
<proteinExistence type="predicted"/>
<keyword evidence="1" id="KW-0328">Glycosyltransferase</keyword>
<keyword evidence="2 5" id="KW-0808">Transferase</keyword>
<dbReference type="PANTHER" id="PTHR12526">
    <property type="entry name" value="GLYCOSYLTRANSFERASE"/>
    <property type="match status" value="1"/>
</dbReference>
<dbReference type="Proteomes" id="UP000217215">
    <property type="component" value="Chromosome"/>
</dbReference>